<dbReference type="Proteomes" id="UP000639010">
    <property type="component" value="Unassembled WGS sequence"/>
</dbReference>
<dbReference type="EMBL" id="JADBGG010000025">
    <property type="protein sequence ID" value="MBE1426359.1"/>
    <property type="molecule type" value="Genomic_DNA"/>
</dbReference>
<gene>
    <name evidence="1" type="ORF">H4684_003024</name>
</gene>
<sequence>MIELGHQLVKGGWCEIRAIQGRPDLCAKVLIPKRRFKGRRPDPNEIVNSKYGIKDFLDYEWSNYQKILASCPQELRRYFVAMHGIELTTAGSKALIMDVVLDDRGEIAPNLVKNTRNLSPKFWEILDRIRQEVLLAHSIDHFGIARRNILVKSPDFPLIIDFQTGRERFRGQFWLRWPFFVRAKINRCFHKLYKEMGINPQ</sequence>
<proteinExistence type="predicted"/>
<evidence type="ECO:0000313" key="1">
    <source>
        <dbReference type="EMBL" id="MBE1426359.1"/>
    </source>
</evidence>
<dbReference type="EC" id="2.7.11.1" evidence="1"/>
<protein>
    <submittedName>
        <fullName evidence="1">RIO kinase 1</fullName>
        <ecNumber evidence="1">2.7.11.1</ecNumber>
    </submittedName>
</protein>
<dbReference type="RefSeq" id="WP_192624362.1">
    <property type="nucleotide sequence ID" value="NZ_JADBGG010000025.1"/>
</dbReference>
<keyword evidence="1" id="KW-0418">Kinase</keyword>
<accession>A0ABR9H6N6</accession>
<keyword evidence="2" id="KW-1185">Reference proteome</keyword>
<keyword evidence="1" id="KW-0808">Transferase</keyword>
<comment type="caution">
    <text evidence="1">The sequence shown here is derived from an EMBL/GenBank/DDBJ whole genome shotgun (WGS) entry which is preliminary data.</text>
</comment>
<dbReference type="GO" id="GO:0004674">
    <property type="term" value="F:protein serine/threonine kinase activity"/>
    <property type="evidence" value="ECO:0007669"/>
    <property type="project" value="UniProtKB-EC"/>
</dbReference>
<evidence type="ECO:0000313" key="2">
    <source>
        <dbReference type="Proteomes" id="UP000639010"/>
    </source>
</evidence>
<name>A0ABR9H6N6_9BACT</name>
<reference evidence="1 2" key="1">
    <citation type="submission" date="2020-10" db="EMBL/GenBank/DDBJ databases">
        <title>Genomic Encyclopedia of Type Strains, Phase IV (KMG-IV): sequencing the most valuable type-strain genomes for metagenomic binning, comparative biology and taxonomic classification.</title>
        <authorList>
            <person name="Goeker M."/>
        </authorList>
    </citation>
    <scope>NUCLEOTIDE SEQUENCE [LARGE SCALE GENOMIC DNA]</scope>
    <source>
        <strain evidence="1 2">DSM 4194</strain>
    </source>
</reference>
<organism evidence="1 2">
    <name type="scientific">Desulfomicrobium macestii</name>
    <dbReference type="NCBI Taxonomy" id="90731"/>
    <lineage>
        <taxon>Bacteria</taxon>
        <taxon>Pseudomonadati</taxon>
        <taxon>Thermodesulfobacteriota</taxon>
        <taxon>Desulfovibrionia</taxon>
        <taxon>Desulfovibrionales</taxon>
        <taxon>Desulfomicrobiaceae</taxon>
        <taxon>Desulfomicrobium</taxon>
    </lineage>
</organism>